<name>A0A9N8ELH7_9STRA</name>
<comment type="caution">
    <text evidence="4">The sequence shown here is derived from an EMBL/GenBank/DDBJ whole genome shotgun (WGS) entry which is preliminary data.</text>
</comment>
<proteinExistence type="predicted"/>
<keyword evidence="2" id="KW-0677">Repeat</keyword>
<protein>
    <submittedName>
        <fullName evidence="4">Serine threonine-protein kinase BRI1-like</fullName>
    </submittedName>
</protein>
<dbReference type="InterPro" id="IPR001611">
    <property type="entry name" value="Leu-rich_rpt"/>
</dbReference>
<accession>A0A9N8ELH7</accession>
<keyword evidence="4" id="KW-0808">Transferase</keyword>
<gene>
    <name evidence="4" type="ORF">SEMRO_1128_G244270.1</name>
</gene>
<dbReference type="FunFam" id="3.80.10.10:FF:000041">
    <property type="entry name" value="LRR receptor-like serine/threonine-protein kinase ERECTA"/>
    <property type="match status" value="2"/>
</dbReference>
<dbReference type="Gene3D" id="3.80.10.10">
    <property type="entry name" value="Ribonuclease Inhibitor"/>
    <property type="match status" value="3"/>
</dbReference>
<keyword evidence="5" id="KW-1185">Reference proteome</keyword>
<dbReference type="GO" id="GO:0016301">
    <property type="term" value="F:kinase activity"/>
    <property type="evidence" value="ECO:0007669"/>
    <property type="project" value="UniProtKB-KW"/>
</dbReference>
<evidence type="ECO:0000256" key="3">
    <source>
        <dbReference type="SAM" id="SignalP"/>
    </source>
</evidence>
<evidence type="ECO:0000313" key="5">
    <source>
        <dbReference type="Proteomes" id="UP001153069"/>
    </source>
</evidence>
<dbReference type="Proteomes" id="UP001153069">
    <property type="component" value="Unassembled WGS sequence"/>
</dbReference>
<reference evidence="4" key="1">
    <citation type="submission" date="2020-06" db="EMBL/GenBank/DDBJ databases">
        <authorList>
            <consortium name="Plant Systems Biology data submission"/>
        </authorList>
    </citation>
    <scope>NUCLEOTIDE SEQUENCE</scope>
    <source>
        <strain evidence="4">D6</strain>
    </source>
</reference>
<dbReference type="Pfam" id="PF00560">
    <property type="entry name" value="LRR_1"/>
    <property type="match status" value="6"/>
</dbReference>
<organism evidence="4 5">
    <name type="scientific">Seminavis robusta</name>
    <dbReference type="NCBI Taxonomy" id="568900"/>
    <lineage>
        <taxon>Eukaryota</taxon>
        <taxon>Sar</taxon>
        <taxon>Stramenopiles</taxon>
        <taxon>Ochrophyta</taxon>
        <taxon>Bacillariophyta</taxon>
        <taxon>Bacillariophyceae</taxon>
        <taxon>Bacillariophycidae</taxon>
        <taxon>Naviculales</taxon>
        <taxon>Naviculaceae</taxon>
        <taxon>Seminavis</taxon>
    </lineage>
</organism>
<dbReference type="SUPFAM" id="SSF52047">
    <property type="entry name" value="RNI-like"/>
    <property type="match status" value="2"/>
</dbReference>
<sequence length="614" mass="67973">MDNTTSMRWKAMVLVLVIGAVVAAIGFVSNGPTMANSTGTTTSNGIRLLQNMIDDPKGPHIKQPSTRFQGLVELLVTAEISTLQDLQDPNSPQYQAADWMANEDESELEDLSHSDNLPAITQRYILTVFYFALRGPYWPNQLNFLQPVNECEWNLVGFVDDGLIRTYGVTCFEDTGTVRRLYMPSNFLEGSFPMELSYLTHLEDLFAFNSPRLTEPFPAFLQGHENIETIGLHYCDLNGTLPEWVGDLTSLESLILSNNQLEGSLPENFANLTNLQQLYLDDNFLLEVNMTLLANMTRLRHLVLEQTILTSSSLLDDVLIGGWPRLEILDLSECNLTSTIPASLLQHPTLRILDLHDNQLYGTLPPRLADTNTALELLALNYNNLTGEIPTAFGQLVALTHLDFSVNQFTGTIPDALSEMSDSLNILFLASNPFQAAPIPSFLQDMTNLIELSLKNTARTGEIPSWIGDTLLLLTLLDLGENELGGFIPESLSGLTSLQVLMLNHNQLSGTIPSLLSSIQYSLEFLLMEGNNLKGDAGPVCDGFSATREFYSADCDEIDCSCCDVCCVDSDSDCNDRNWLIDADPIWELGFERIWQPGLSNGGSYIVNFSGEIP</sequence>
<evidence type="ECO:0000256" key="1">
    <source>
        <dbReference type="ARBA" id="ARBA00022614"/>
    </source>
</evidence>
<dbReference type="PANTHER" id="PTHR48004:SF59">
    <property type="entry name" value="LEUCINE-RICH REPEAT-CONTAINING N-TERMINAL PLANT-TYPE DOMAIN-CONTAINING PROTEIN"/>
    <property type="match status" value="1"/>
</dbReference>
<dbReference type="OrthoDB" id="48557at2759"/>
<dbReference type="SMART" id="SM00369">
    <property type="entry name" value="LRR_TYP"/>
    <property type="match status" value="5"/>
</dbReference>
<keyword evidence="1" id="KW-0433">Leucine-rich repeat</keyword>
<dbReference type="AlphaFoldDB" id="A0A9N8ELH7"/>
<dbReference type="InterPro" id="IPR003591">
    <property type="entry name" value="Leu-rich_rpt_typical-subtyp"/>
</dbReference>
<dbReference type="EMBL" id="CAICTM010001126">
    <property type="protein sequence ID" value="CAB9520715.1"/>
    <property type="molecule type" value="Genomic_DNA"/>
</dbReference>
<dbReference type="InterPro" id="IPR052941">
    <property type="entry name" value="StomDev_PlantInt_Reg"/>
</dbReference>
<evidence type="ECO:0000256" key="2">
    <source>
        <dbReference type="ARBA" id="ARBA00022737"/>
    </source>
</evidence>
<feature type="signal peptide" evidence="3">
    <location>
        <begin position="1"/>
        <end position="23"/>
    </location>
</feature>
<feature type="chain" id="PRO_5040108024" evidence="3">
    <location>
        <begin position="24"/>
        <end position="614"/>
    </location>
</feature>
<dbReference type="InterPro" id="IPR032675">
    <property type="entry name" value="LRR_dom_sf"/>
</dbReference>
<keyword evidence="3" id="KW-0732">Signal</keyword>
<keyword evidence="4" id="KW-0418">Kinase</keyword>
<evidence type="ECO:0000313" key="4">
    <source>
        <dbReference type="EMBL" id="CAB9520715.1"/>
    </source>
</evidence>
<dbReference type="Pfam" id="PF13855">
    <property type="entry name" value="LRR_8"/>
    <property type="match status" value="1"/>
</dbReference>
<dbReference type="PANTHER" id="PTHR48004">
    <property type="entry name" value="OS01G0149700 PROTEIN"/>
    <property type="match status" value="1"/>
</dbReference>